<dbReference type="PANTHER" id="PTHR46651">
    <property type="entry name" value="POLYADENYLATE-BINDING PROTEIN-INTERACTING PROTEIN 7"/>
    <property type="match status" value="1"/>
</dbReference>
<sequence length="280" mass="29743">MATIRNTRCILIKPINQGSFQSMVWKKPKKVWTASTPPLPFDPGAPPLPTEPPPSLSISLYLSLSHRNPMLGSIIAGFQITIHHKIASGSPSSGSTSTAQGAKKKFSSVGTFGKVVLDQTESSTSNNSDDEAHQYWRHQLPDDITPDFKIMGEDESQGLGNLSLAGLSLHDDVETTRCATSTGSGYLLKQLPWIRNRRGAGKQMVKSTVKAMCTMAETVQEGHTSHTGTTTSKQPLVSSSSTSVVSVSGGSGGSSHAIADLQLKSSQQPTASISSVTCYI</sequence>
<name>A0A540LG54_MALBA</name>
<gene>
    <name evidence="2" type="ORF">C1H46_028974</name>
</gene>
<evidence type="ECO:0000313" key="2">
    <source>
        <dbReference type="EMBL" id="TQD85451.1"/>
    </source>
</evidence>
<dbReference type="EMBL" id="VIEB01000596">
    <property type="protein sequence ID" value="TQD85451.1"/>
    <property type="molecule type" value="Genomic_DNA"/>
</dbReference>
<reference evidence="2 3" key="1">
    <citation type="journal article" date="2019" name="G3 (Bethesda)">
        <title>Sequencing of a Wild Apple (Malus baccata) Genome Unravels the Differences Between Cultivated and Wild Apple Species Regarding Disease Resistance and Cold Tolerance.</title>
        <authorList>
            <person name="Chen X."/>
        </authorList>
    </citation>
    <scope>NUCLEOTIDE SEQUENCE [LARGE SCALE GENOMIC DNA]</scope>
    <source>
        <strain evidence="3">cv. Shandingzi</strain>
        <tissue evidence="2">Leaves</tissue>
    </source>
</reference>
<dbReference type="STRING" id="106549.A0A540LG54"/>
<keyword evidence="3" id="KW-1185">Reference proteome</keyword>
<comment type="caution">
    <text evidence="2">The sequence shown here is derived from an EMBL/GenBank/DDBJ whole genome shotgun (WGS) entry which is preliminary data.</text>
</comment>
<feature type="compositionally biased region" description="Low complexity" evidence="1">
    <location>
        <begin position="225"/>
        <end position="248"/>
    </location>
</feature>
<proteinExistence type="predicted"/>
<dbReference type="AlphaFoldDB" id="A0A540LG54"/>
<evidence type="ECO:0000256" key="1">
    <source>
        <dbReference type="SAM" id="MobiDB-lite"/>
    </source>
</evidence>
<dbReference type="Proteomes" id="UP000315295">
    <property type="component" value="Unassembled WGS sequence"/>
</dbReference>
<organism evidence="2 3">
    <name type="scientific">Malus baccata</name>
    <name type="common">Siberian crab apple</name>
    <name type="synonym">Pyrus baccata</name>
    <dbReference type="NCBI Taxonomy" id="106549"/>
    <lineage>
        <taxon>Eukaryota</taxon>
        <taxon>Viridiplantae</taxon>
        <taxon>Streptophyta</taxon>
        <taxon>Embryophyta</taxon>
        <taxon>Tracheophyta</taxon>
        <taxon>Spermatophyta</taxon>
        <taxon>Magnoliopsida</taxon>
        <taxon>eudicotyledons</taxon>
        <taxon>Gunneridae</taxon>
        <taxon>Pentapetalae</taxon>
        <taxon>rosids</taxon>
        <taxon>fabids</taxon>
        <taxon>Rosales</taxon>
        <taxon>Rosaceae</taxon>
        <taxon>Amygdaloideae</taxon>
        <taxon>Maleae</taxon>
        <taxon>Malus</taxon>
    </lineage>
</organism>
<dbReference type="InterPro" id="IPR053242">
    <property type="entry name" value="PAM2-like_domain"/>
</dbReference>
<evidence type="ECO:0000313" key="3">
    <source>
        <dbReference type="Proteomes" id="UP000315295"/>
    </source>
</evidence>
<dbReference type="PANTHER" id="PTHR46651:SF1">
    <property type="entry name" value="SMALL MUTS RELATED FAMILY PROTEIN"/>
    <property type="match status" value="1"/>
</dbReference>
<accession>A0A540LG54</accession>
<feature type="region of interest" description="Disordered" evidence="1">
    <location>
        <begin position="219"/>
        <end position="249"/>
    </location>
</feature>
<protein>
    <submittedName>
        <fullName evidence="2">Uncharacterized protein</fullName>
    </submittedName>
</protein>